<protein>
    <submittedName>
        <fullName evidence="2">Uncharacterized protein</fullName>
    </submittedName>
</protein>
<evidence type="ECO:0000256" key="1">
    <source>
        <dbReference type="SAM" id="MobiDB-lite"/>
    </source>
</evidence>
<reference evidence="2 3" key="1">
    <citation type="submission" date="2018-11" db="EMBL/GenBank/DDBJ databases">
        <authorList>
            <consortium name="Pathogen Informatics"/>
        </authorList>
    </citation>
    <scope>NUCLEOTIDE SEQUENCE [LARGE SCALE GENOMIC DNA]</scope>
</reference>
<sequence length="41" mass="4749">MTRIIRIKRRGEGRNPTQSTSTRSSVWFTLILASDRRLCPS</sequence>
<accession>A0A3P7LRN8</accession>
<dbReference type="AlphaFoldDB" id="A0A3P7LRN8"/>
<feature type="region of interest" description="Disordered" evidence="1">
    <location>
        <begin position="1"/>
        <end position="22"/>
    </location>
</feature>
<keyword evidence="3" id="KW-1185">Reference proteome</keyword>
<evidence type="ECO:0000313" key="3">
    <source>
        <dbReference type="Proteomes" id="UP000281553"/>
    </source>
</evidence>
<gene>
    <name evidence="2" type="ORF">DILT_LOCUS8509</name>
</gene>
<feature type="compositionally biased region" description="Basic residues" evidence="1">
    <location>
        <begin position="1"/>
        <end position="11"/>
    </location>
</feature>
<name>A0A3P7LRN8_DIBLA</name>
<proteinExistence type="predicted"/>
<dbReference type="Proteomes" id="UP000281553">
    <property type="component" value="Unassembled WGS sequence"/>
</dbReference>
<organism evidence="2 3">
    <name type="scientific">Dibothriocephalus latus</name>
    <name type="common">Fish tapeworm</name>
    <name type="synonym">Diphyllobothrium latum</name>
    <dbReference type="NCBI Taxonomy" id="60516"/>
    <lineage>
        <taxon>Eukaryota</taxon>
        <taxon>Metazoa</taxon>
        <taxon>Spiralia</taxon>
        <taxon>Lophotrochozoa</taxon>
        <taxon>Platyhelminthes</taxon>
        <taxon>Cestoda</taxon>
        <taxon>Eucestoda</taxon>
        <taxon>Diphyllobothriidea</taxon>
        <taxon>Diphyllobothriidae</taxon>
        <taxon>Dibothriocephalus</taxon>
    </lineage>
</organism>
<dbReference type="EMBL" id="UYRU01054489">
    <property type="protein sequence ID" value="VDN12678.1"/>
    <property type="molecule type" value="Genomic_DNA"/>
</dbReference>
<evidence type="ECO:0000313" key="2">
    <source>
        <dbReference type="EMBL" id="VDN12678.1"/>
    </source>
</evidence>